<dbReference type="PANTHER" id="PTHR21064">
    <property type="entry name" value="AMINOGLYCOSIDE PHOSPHOTRANSFERASE DOMAIN-CONTAINING PROTEIN-RELATED"/>
    <property type="match status" value="1"/>
</dbReference>
<evidence type="ECO:0000256" key="3">
    <source>
        <dbReference type="ARBA" id="ARBA00022490"/>
    </source>
</evidence>
<evidence type="ECO:0000313" key="12">
    <source>
        <dbReference type="EMBL" id="CAD7660569.1"/>
    </source>
</evidence>
<keyword evidence="10" id="KW-1133">Transmembrane helix</keyword>
<proteinExistence type="inferred from homology"/>
<accession>A0A7R9QXH5</accession>
<dbReference type="Gene3D" id="3.90.1200.10">
    <property type="match status" value="1"/>
</dbReference>
<keyword evidence="3" id="KW-0963">Cytoplasm</keyword>
<name>A0A7R9QXH5_9ACAR</name>
<feature type="non-terminal residue" evidence="12">
    <location>
        <position position="1"/>
    </location>
</feature>
<dbReference type="GO" id="GO:0005737">
    <property type="term" value="C:cytoplasm"/>
    <property type="evidence" value="ECO:0007669"/>
    <property type="project" value="UniProtKB-SubCell"/>
</dbReference>
<evidence type="ECO:0000256" key="2">
    <source>
        <dbReference type="ARBA" id="ARBA00006219"/>
    </source>
</evidence>
<comment type="function">
    <text evidence="7">Catalyzes the GTP-dependent phosphorylation of 5-hydroxy-L-lysine.</text>
</comment>
<dbReference type="Pfam" id="PF01636">
    <property type="entry name" value="APH"/>
    <property type="match status" value="1"/>
</dbReference>
<reference evidence="12" key="1">
    <citation type="submission" date="2020-11" db="EMBL/GenBank/DDBJ databases">
        <authorList>
            <person name="Tran Van P."/>
        </authorList>
    </citation>
    <scope>NUCLEOTIDE SEQUENCE</scope>
</reference>
<evidence type="ECO:0000256" key="9">
    <source>
        <dbReference type="ARBA" id="ARBA00040505"/>
    </source>
</evidence>
<dbReference type="GO" id="GO:0047992">
    <property type="term" value="F:hydroxylysine kinase activity"/>
    <property type="evidence" value="ECO:0007669"/>
    <property type="project" value="UniProtKB-EC"/>
</dbReference>
<dbReference type="InterPro" id="IPR050249">
    <property type="entry name" value="Pseudomonas-type_ThrB"/>
</dbReference>
<evidence type="ECO:0000256" key="7">
    <source>
        <dbReference type="ARBA" id="ARBA00037368"/>
    </source>
</evidence>
<evidence type="ECO:0000259" key="11">
    <source>
        <dbReference type="Pfam" id="PF01636"/>
    </source>
</evidence>
<feature type="transmembrane region" description="Helical" evidence="10">
    <location>
        <begin position="257"/>
        <end position="281"/>
    </location>
</feature>
<evidence type="ECO:0000256" key="1">
    <source>
        <dbReference type="ARBA" id="ARBA00004496"/>
    </source>
</evidence>
<evidence type="ECO:0000256" key="8">
    <source>
        <dbReference type="ARBA" id="ARBA00038873"/>
    </source>
</evidence>
<feature type="domain" description="Aminoglycoside phosphotransferase" evidence="11">
    <location>
        <begin position="31"/>
        <end position="278"/>
    </location>
</feature>
<evidence type="ECO:0000256" key="4">
    <source>
        <dbReference type="ARBA" id="ARBA00022679"/>
    </source>
</evidence>
<keyword evidence="5" id="KW-0418">Kinase</keyword>
<dbReference type="PANTHER" id="PTHR21064:SF1">
    <property type="entry name" value="HYDROXYLYSINE KINASE"/>
    <property type="match status" value="1"/>
</dbReference>
<dbReference type="AlphaFoldDB" id="A0A7R9QXH5"/>
<keyword evidence="13" id="KW-1185">Reference proteome</keyword>
<evidence type="ECO:0000256" key="5">
    <source>
        <dbReference type="ARBA" id="ARBA00022777"/>
    </source>
</evidence>
<dbReference type="EMBL" id="CAJPVJ010020630">
    <property type="protein sequence ID" value="CAG2177707.1"/>
    <property type="molecule type" value="Genomic_DNA"/>
</dbReference>
<dbReference type="Proteomes" id="UP000728032">
    <property type="component" value="Unassembled WGS sequence"/>
</dbReference>
<keyword evidence="10" id="KW-0812">Transmembrane</keyword>
<dbReference type="InterPro" id="IPR011009">
    <property type="entry name" value="Kinase-like_dom_sf"/>
</dbReference>
<gene>
    <name evidence="12" type="ORF">ONB1V03_LOCUS17135</name>
</gene>
<organism evidence="12">
    <name type="scientific">Oppiella nova</name>
    <dbReference type="NCBI Taxonomy" id="334625"/>
    <lineage>
        <taxon>Eukaryota</taxon>
        <taxon>Metazoa</taxon>
        <taxon>Ecdysozoa</taxon>
        <taxon>Arthropoda</taxon>
        <taxon>Chelicerata</taxon>
        <taxon>Arachnida</taxon>
        <taxon>Acari</taxon>
        <taxon>Acariformes</taxon>
        <taxon>Sarcoptiformes</taxon>
        <taxon>Oribatida</taxon>
        <taxon>Brachypylina</taxon>
        <taxon>Oppioidea</taxon>
        <taxon>Oppiidae</taxon>
        <taxon>Oppiella</taxon>
    </lineage>
</organism>
<dbReference type="EMBL" id="OC935455">
    <property type="protein sequence ID" value="CAD7660569.1"/>
    <property type="molecule type" value="Genomic_DNA"/>
</dbReference>
<dbReference type="OrthoDB" id="9973935at2759"/>
<comment type="similarity">
    <text evidence="2">Belongs to the aminoglycoside phosphotransferase family.</text>
</comment>
<comment type="catalytic activity">
    <reaction evidence="6">
        <text>(5R)-5-hydroxy-L-lysine + GTP = (5R)-5-phosphooxy-L-lysine + GDP + H(+)</text>
        <dbReference type="Rhea" id="RHEA:19049"/>
        <dbReference type="ChEBI" id="CHEBI:15378"/>
        <dbReference type="ChEBI" id="CHEBI:37565"/>
        <dbReference type="ChEBI" id="CHEBI:57882"/>
        <dbReference type="ChEBI" id="CHEBI:58189"/>
        <dbReference type="ChEBI" id="CHEBI:58357"/>
        <dbReference type="EC" id="2.7.1.81"/>
    </reaction>
</comment>
<dbReference type="Gene3D" id="3.30.200.20">
    <property type="entry name" value="Phosphorylase Kinase, domain 1"/>
    <property type="match status" value="1"/>
</dbReference>
<protein>
    <recommendedName>
        <fullName evidence="9">Hydroxylysine kinase</fullName>
        <ecNumber evidence="8">2.7.1.81</ecNumber>
    </recommendedName>
</protein>
<keyword evidence="10" id="KW-0472">Membrane</keyword>
<dbReference type="InterPro" id="IPR002575">
    <property type="entry name" value="Aminoglycoside_PTrfase"/>
</dbReference>
<comment type="subcellular location">
    <subcellularLocation>
        <location evidence="1">Cytoplasm</location>
    </subcellularLocation>
</comment>
<dbReference type="EC" id="2.7.1.81" evidence="8"/>
<sequence>MYSRPPNNIEFVKQLVKRLYNYEVKQIKELNGADDRNYYLVTNYEKEFVLKITNTVEGSVPGLLDAVNSFILLLHNNGFRVSVPQVNANGKYLSYEEIPSPDGQSVHESPLNTAYGVRLLEFISGKLLRDVPFTPQLLTECGQVLAHMTIAIQTFESQVISKRRPDWSLLNVLAVRQYIDAVHNQEDRDVVSATLDEFERTVMPILDELETNLIHGDFNEMNIIVHNNPNEHPDNEYHVKGVIDFGDIHYAPRVFDLAIYLCYSMLFFTAGPPILAPAFGLKGYMKSIKLHENELNVLCTCIKARFCQSLVLGAHSYRLDPTNVYVLSSAKNGWPAL</sequence>
<dbReference type="SUPFAM" id="SSF56112">
    <property type="entry name" value="Protein kinase-like (PK-like)"/>
    <property type="match status" value="1"/>
</dbReference>
<evidence type="ECO:0000256" key="10">
    <source>
        <dbReference type="SAM" id="Phobius"/>
    </source>
</evidence>
<evidence type="ECO:0000313" key="13">
    <source>
        <dbReference type="Proteomes" id="UP000728032"/>
    </source>
</evidence>
<evidence type="ECO:0000256" key="6">
    <source>
        <dbReference type="ARBA" id="ARBA00036820"/>
    </source>
</evidence>
<keyword evidence="4" id="KW-0808">Transferase</keyword>